<sequence length="196" mass="21083">MTSSFHGNIEAVTLLLKNGANVRALDLQKSTALGYAFGGTRSLEVIQLLLTAGVDVNQKNVLGMSAMLLVAGYGNDELVAMVLDAGGDPRARNDFGHTALHLAVSGKKDQLKKMKRLGSIEAAAADRSLNRRNLDLAIQEWARLHRDAVGVTGNKESLAKVGVGCRWHTCFKTILLTSEISLSCSLCRHCALKLIK</sequence>
<dbReference type="PANTHER" id="PTHR24198:SF165">
    <property type="entry name" value="ANKYRIN REPEAT-CONTAINING PROTEIN-RELATED"/>
    <property type="match status" value="1"/>
</dbReference>
<accession>A0AAD9JAU2</accession>
<protein>
    <submittedName>
        <fullName evidence="3">Uncharacterized protein</fullName>
    </submittedName>
</protein>
<dbReference type="EMBL" id="JAODUO010003063">
    <property type="protein sequence ID" value="KAK2149055.1"/>
    <property type="molecule type" value="Genomic_DNA"/>
</dbReference>
<dbReference type="Proteomes" id="UP001209878">
    <property type="component" value="Unassembled WGS sequence"/>
</dbReference>
<proteinExistence type="predicted"/>
<organism evidence="3 4">
    <name type="scientific">Ridgeia piscesae</name>
    <name type="common">Tubeworm</name>
    <dbReference type="NCBI Taxonomy" id="27915"/>
    <lineage>
        <taxon>Eukaryota</taxon>
        <taxon>Metazoa</taxon>
        <taxon>Spiralia</taxon>
        <taxon>Lophotrochozoa</taxon>
        <taxon>Annelida</taxon>
        <taxon>Polychaeta</taxon>
        <taxon>Sedentaria</taxon>
        <taxon>Canalipalpata</taxon>
        <taxon>Sabellida</taxon>
        <taxon>Siboglinidae</taxon>
        <taxon>Ridgeia</taxon>
    </lineage>
</organism>
<dbReference type="PANTHER" id="PTHR24198">
    <property type="entry name" value="ANKYRIN REPEAT AND PROTEIN KINASE DOMAIN-CONTAINING PROTEIN"/>
    <property type="match status" value="1"/>
</dbReference>
<evidence type="ECO:0000313" key="3">
    <source>
        <dbReference type="EMBL" id="KAK2149055.1"/>
    </source>
</evidence>
<keyword evidence="2" id="KW-0040">ANK repeat</keyword>
<dbReference type="AlphaFoldDB" id="A0AAD9JAU2"/>
<name>A0AAD9JAU2_RIDPI</name>
<gene>
    <name evidence="3" type="ORF">NP493_3067g00000</name>
</gene>
<dbReference type="InterPro" id="IPR002110">
    <property type="entry name" value="Ankyrin_rpt"/>
</dbReference>
<keyword evidence="1" id="KW-0677">Repeat</keyword>
<dbReference type="Gene3D" id="1.25.40.20">
    <property type="entry name" value="Ankyrin repeat-containing domain"/>
    <property type="match status" value="1"/>
</dbReference>
<evidence type="ECO:0000256" key="2">
    <source>
        <dbReference type="ARBA" id="ARBA00023043"/>
    </source>
</evidence>
<comment type="caution">
    <text evidence="3">The sequence shown here is derived from an EMBL/GenBank/DDBJ whole genome shotgun (WGS) entry which is preliminary data.</text>
</comment>
<reference evidence="3" key="1">
    <citation type="journal article" date="2023" name="Mol. Biol. Evol.">
        <title>Third-Generation Sequencing Reveals the Adaptive Role of the Epigenome in Three Deep-Sea Polychaetes.</title>
        <authorList>
            <person name="Perez M."/>
            <person name="Aroh O."/>
            <person name="Sun Y."/>
            <person name="Lan Y."/>
            <person name="Juniper S.K."/>
            <person name="Young C.R."/>
            <person name="Angers B."/>
            <person name="Qian P.Y."/>
        </authorList>
    </citation>
    <scope>NUCLEOTIDE SEQUENCE</scope>
    <source>
        <strain evidence="3">R07B-5</strain>
    </source>
</reference>
<evidence type="ECO:0000313" key="4">
    <source>
        <dbReference type="Proteomes" id="UP001209878"/>
    </source>
</evidence>
<dbReference type="SMART" id="SM00248">
    <property type="entry name" value="ANK"/>
    <property type="match status" value="3"/>
</dbReference>
<evidence type="ECO:0000256" key="1">
    <source>
        <dbReference type="ARBA" id="ARBA00022737"/>
    </source>
</evidence>
<keyword evidence="4" id="KW-1185">Reference proteome</keyword>
<dbReference type="SUPFAM" id="SSF48403">
    <property type="entry name" value="Ankyrin repeat"/>
    <property type="match status" value="1"/>
</dbReference>
<dbReference type="InterPro" id="IPR036770">
    <property type="entry name" value="Ankyrin_rpt-contain_sf"/>
</dbReference>
<dbReference type="Pfam" id="PF12796">
    <property type="entry name" value="Ank_2"/>
    <property type="match status" value="1"/>
</dbReference>